<dbReference type="AlphaFoldDB" id="A0A0K1S3N7"/>
<dbReference type="RefSeq" id="WP_249264923.1">
    <property type="nucleotide sequence ID" value="NZ_CP011339.1"/>
</dbReference>
<organism evidence="1 2">
    <name type="scientific">Microcystis panniformis FACHB-1757</name>
    <dbReference type="NCBI Taxonomy" id="1638788"/>
    <lineage>
        <taxon>Bacteria</taxon>
        <taxon>Bacillati</taxon>
        <taxon>Cyanobacteriota</taxon>
        <taxon>Cyanophyceae</taxon>
        <taxon>Oscillatoriophycideae</taxon>
        <taxon>Chroococcales</taxon>
        <taxon>Microcystaceae</taxon>
        <taxon>Microcystis</taxon>
    </lineage>
</organism>
<evidence type="ECO:0000313" key="1">
    <source>
        <dbReference type="EMBL" id="AKV68660.1"/>
    </source>
</evidence>
<sequence length="159" mass="18592">MEIEWDNNKAASNLIKHKIDFEDAKNIFLDPNRLEREDKRDYDETRIQVIGIVNQVVLWLFGLCYAMDGSYKGWNPYIERHLAIFVNCFFLERTNQLSLLPDKDLVDLCPPIEPYQVTKNQFYLLSIPKETADIVLSSHAKLITCPIELKPLRGNDRHV</sequence>
<dbReference type="Proteomes" id="UP000068167">
    <property type="component" value="Chromosome"/>
</dbReference>
<dbReference type="InterPro" id="IPR038573">
    <property type="entry name" value="BrnT_sf"/>
</dbReference>
<dbReference type="KEGG" id="mpk:VL20_3670"/>
<dbReference type="Pfam" id="PF04365">
    <property type="entry name" value="BrnT_toxin"/>
    <property type="match status" value="1"/>
</dbReference>
<name>A0A0K1S3N7_9CHRO</name>
<dbReference type="InterPro" id="IPR007460">
    <property type="entry name" value="BrnT_toxin"/>
</dbReference>
<reference evidence="1 2" key="1">
    <citation type="journal article" date="2016" name="Stand. Genomic Sci.">
        <title>Complete genome sequence and genomic characterization of Microcystis panniformis FACHB 1757 by third-generation sequencing.</title>
        <authorList>
            <person name="Zhang J.Y."/>
            <person name="Guan R."/>
            <person name="Zhang H.J."/>
            <person name="Li H."/>
            <person name="Xiao P."/>
            <person name="Yu G.L."/>
            <person name="Du L."/>
            <person name="Cao D.M."/>
            <person name="Zhu B.C."/>
            <person name="Li R.H."/>
            <person name="Lu Z.H."/>
        </authorList>
    </citation>
    <scope>NUCLEOTIDE SEQUENCE [LARGE SCALE GENOMIC DNA]</scope>
    <source>
        <strain evidence="1 2">FACHB-1757</strain>
    </source>
</reference>
<evidence type="ECO:0000313" key="2">
    <source>
        <dbReference type="Proteomes" id="UP000068167"/>
    </source>
</evidence>
<proteinExistence type="predicted"/>
<dbReference type="EMBL" id="CP011339">
    <property type="protein sequence ID" value="AKV68660.1"/>
    <property type="molecule type" value="Genomic_DNA"/>
</dbReference>
<accession>A0A0K1S3N7</accession>
<dbReference type="PATRIC" id="fig|1638788.3.peg.3706"/>
<gene>
    <name evidence="1" type="ORF">VL20_3670</name>
</gene>
<keyword evidence="2" id="KW-1185">Reference proteome</keyword>
<dbReference type="Gene3D" id="3.10.450.530">
    <property type="entry name" value="Ribonuclease toxin, BrnT, of type II toxin-antitoxin system"/>
    <property type="match status" value="1"/>
</dbReference>
<protein>
    <submittedName>
        <fullName evidence="1">Uncharacterized protein</fullName>
    </submittedName>
</protein>